<feature type="region of interest" description="Disordered" evidence="1">
    <location>
        <begin position="368"/>
        <end position="403"/>
    </location>
</feature>
<dbReference type="Proteomes" id="UP000034090">
    <property type="component" value="Unassembled WGS sequence"/>
</dbReference>
<dbReference type="Pfam" id="PF13385">
    <property type="entry name" value="Laminin_G_3"/>
    <property type="match status" value="1"/>
</dbReference>
<keyword evidence="2" id="KW-0812">Transmembrane</keyword>
<keyword evidence="2" id="KW-0472">Membrane</keyword>
<dbReference type="InterPro" id="IPR013320">
    <property type="entry name" value="ConA-like_dom_sf"/>
</dbReference>
<proteinExistence type="predicted"/>
<dbReference type="Gene3D" id="2.60.120.200">
    <property type="match status" value="2"/>
</dbReference>
<dbReference type="AlphaFoldDB" id="A0A0G1DJM6"/>
<sequence length="574" mass="62434">MIVLPLTLEKVRHYSKSVKRESVREVGIVHLVLLLVTALIITGVVIIQQRDKSLRNLQTGAQTPQPLIVDHNSVALFEQIPEEYIVAAQNMKMTFVDRSVGANISDYLTCLSYASDEVAPSRCKRYTHPYPQFSVSPSEVNWSRPGGYSRSNWQYFGWPGTGIPPELPCGVGTNYWNDKLNCFIAYVDANPTAYDVYSYQNSYLEVDAGGDISSPTGGYFVTQANKYDISDFEAMEARHPDRKFIHWTSSLARGIGTQEATDFNNQMRQYVQTNNKVLFDVADIESHDPSGNPCYDNRDGVAYGAENYSDDGVNLPAICQHYTSELYGGHLGSPSAGGIRIAKAFWVLMAQLAGWNPGGAPLPTFPVSGTPPPVYETATPPPTTPTPTSAPTSTLTPTTAPPQGGGGSLVYYHSLDSATSGGSPFNVTFTPDGKVNGAGVFNGTSSYIDLGQLSYIKGQPDFSLAVWVKPNGWRLPLRTTVGTVRLDISNLNWVPNTWHMIAITYDGSSVKGYWDGVLKTTLSITGNTFSDTLTAKIGVSGINTSFFSGQIDAMSIFDYALSADQVASRFSQGI</sequence>
<feature type="transmembrane region" description="Helical" evidence="2">
    <location>
        <begin position="27"/>
        <end position="47"/>
    </location>
</feature>
<feature type="compositionally biased region" description="Pro residues" evidence="1">
    <location>
        <begin position="369"/>
        <end position="385"/>
    </location>
</feature>
<reference evidence="3 4" key="1">
    <citation type="journal article" date="2015" name="Nature">
        <title>rRNA introns, odd ribosomes, and small enigmatic genomes across a large radiation of phyla.</title>
        <authorList>
            <person name="Brown C.T."/>
            <person name="Hug L.A."/>
            <person name="Thomas B.C."/>
            <person name="Sharon I."/>
            <person name="Castelle C.J."/>
            <person name="Singh A."/>
            <person name="Wilkins M.J."/>
            <person name="Williams K.H."/>
            <person name="Banfield J.F."/>
        </authorList>
    </citation>
    <scope>NUCLEOTIDE SEQUENCE [LARGE SCALE GENOMIC DNA]</scope>
</reference>
<name>A0A0G1DJM6_9BACT</name>
<dbReference type="EMBL" id="LCFQ01000006">
    <property type="protein sequence ID" value="KKS98050.1"/>
    <property type="molecule type" value="Genomic_DNA"/>
</dbReference>
<evidence type="ECO:0000256" key="1">
    <source>
        <dbReference type="SAM" id="MobiDB-lite"/>
    </source>
</evidence>
<evidence type="ECO:0000313" key="3">
    <source>
        <dbReference type="EMBL" id="KKS98050.1"/>
    </source>
</evidence>
<feature type="compositionally biased region" description="Low complexity" evidence="1">
    <location>
        <begin position="386"/>
        <end position="402"/>
    </location>
</feature>
<comment type="caution">
    <text evidence="3">The sequence shown here is derived from an EMBL/GenBank/DDBJ whole genome shotgun (WGS) entry which is preliminary data.</text>
</comment>
<gene>
    <name evidence="3" type="ORF">UV74_C0006G0007</name>
</gene>
<protein>
    <submittedName>
        <fullName evidence="3">Immunoglobulin I-set domain protein</fullName>
    </submittedName>
</protein>
<evidence type="ECO:0000313" key="4">
    <source>
        <dbReference type="Proteomes" id="UP000034090"/>
    </source>
</evidence>
<dbReference type="SUPFAM" id="SSF49899">
    <property type="entry name" value="Concanavalin A-like lectins/glucanases"/>
    <property type="match status" value="1"/>
</dbReference>
<accession>A0A0G1DJM6</accession>
<evidence type="ECO:0000256" key="2">
    <source>
        <dbReference type="SAM" id="Phobius"/>
    </source>
</evidence>
<keyword evidence="2" id="KW-1133">Transmembrane helix</keyword>
<dbReference type="STRING" id="1618578.UV74_C0006G0007"/>
<organism evidence="3 4">
    <name type="scientific">Candidatus Woesebacteria bacterium GW2011_GWB1_43_14</name>
    <dbReference type="NCBI Taxonomy" id="1618578"/>
    <lineage>
        <taxon>Bacteria</taxon>
        <taxon>Candidatus Woeseibacteriota</taxon>
    </lineage>
</organism>